<gene>
    <name evidence="2" type="ORF">FRACYDRAFT_240519</name>
</gene>
<reference evidence="2 3" key="1">
    <citation type="submission" date="2016-09" db="EMBL/GenBank/DDBJ databases">
        <title>Extensive genetic diversity and differential bi-allelic expression allows diatom success in the polar Southern Ocean.</title>
        <authorList>
            <consortium name="DOE Joint Genome Institute"/>
            <person name="Mock T."/>
            <person name="Otillar R.P."/>
            <person name="Strauss J."/>
            <person name="Dupont C."/>
            <person name="Frickenhaus S."/>
            <person name="Maumus F."/>
            <person name="Mcmullan M."/>
            <person name="Sanges R."/>
            <person name="Schmutz J."/>
            <person name="Toseland A."/>
            <person name="Valas R."/>
            <person name="Veluchamy A."/>
            <person name="Ward B.J."/>
            <person name="Allen A."/>
            <person name="Barry K."/>
            <person name="Falciatore A."/>
            <person name="Ferrante M."/>
            <person name="Fortunato A.E."/>
            <person name="Gloeckner G."/>
            <person name="Gruber A."/>
            <person name="Hipkin R."/>
            <person name="Janech M."/>
            <person name="Kroth P."/>
            <person name="Leese F."/>
            <person name="Lindquist E."/>
            <person name="Lyon B.R."/>
            <person name="Martin J."/>
            <person name="Mayer C."/>
            <person name="Parker M."/>
            <person name="Quesneville H."/>
            <person name="Raymond J."/>
            <person name="Uhlig C."/>
            <person name="Valentin K.U."/>
            <person name="Worden A.Z."/>
            <person name="Armbrust E.V."/>
            <person name="Bowler C."/>
            <person name="Green B."/>
            <person name="Moulton V."/>
            <person name="Van Oosterhout C."/>
            <person name="Grigoriev I."/>
        </authorList>
    </citation>
    <scope>NUCLEOTIDE SEQUENCE [LARGE SCALE GENOMIC DNA]</scope>
    <source>
        <strain evidence="2 3">CCMP1102</strain>
    </source>
</reference>
<sequence>MNHNGQPEEELLVTNGQQYCDPNSFRRPSYNNHNNATQDFNYRVPEYTYPPSGISVSSQSDFHHSGSLPSHSSNSHYYRDTSAAYNGEPENDYPMLQSSFSESSSSSETIFEDHNVAYAQSQQQQQQQQQQQDQGHGHGQILPPLPSNALFHHPKQIPFGPNPYALKTSCSSSSSNSTTISSSNNISNTPSSVIERSVTRQSVMDTTMNLPGILQRSSNNHIEFDYREQRLEKQRQNVVGGSLFVTSPRSFLMSCKKTFNQ</sequence>
<feature type="region of interest" description="Disordered" evidence="1">
    <location>
        <begin position="55"/>
        <end position="193"/>
    </location>
</feature>
<evidence type="ECO:0000313" key="2">
    <source>
        <dbReference type="EMBL" id="OEU15823.1"/>
    </source>
</evidence>
<organism evidence="2 3">
    <name type="scientific">Fragilariopsis cylindrus CCMP1102</name>
    <dbReference type="NCBI Taxonomy" id="635003"/>
    <lineage>
        <taxon>Eukaryota</taxon>
        <taxon>Sar</taxon>
        <taxon>Stramenopiles</taxon>
        <taxon>Ochrophyta</taxon>
        <taxon>Bacillariophyta</taxon>
        <taxon>Bacillariophyceae</taxon>
        <taxon>Bacillariophycidae</taxon>
        <taxon>Bacillariales</taxon>
        <taxon>Bacillariaceae</taxon>
        <taxon>Fragilariopsis</taxon>
    </lineage>
</organism>
<dbReference type="EMBL" id="KV784359">
    <property type="protein sequence ID" value="OEU15823.1"/>
    <property type="molecule type" value="Genomic_DNA"/>
</dbReference>
<dbReference type="Proteomes" id="UP000095751">
    <property type="component" value="Unassembled WGS sequence"/>
</dbReference>
<keyword evidence="3" id="KW-1185">Reference proteome</keyword>
<feature type="compositionally biased region" description="Low complexity" evidence="1">
    <location>
        <begin position="168"/>
        <end position="192"/>
    </location>
</feature>
<proteinExistence type="predicted"/>
<feature type="compositionally biased region" description="Low complexity" evidence="1">
    <location>
        <begin position="98"/>
        <end position="108"/>
    </location>
</feature>
<name>A0A1E7FDD7_9STRA</name>
<feature type="compositionally biased region" description="Low complexity" evidence="1">
    <location>
        <begin position="120"/>
        <end position="134"/>
    </location>
</feature>
<feature type="compositionally biased region" description="Low complexity" evidence="1">
    <location>
        <begin position="65"/>
        <end position="76"/>
    </location>
</feature>
<dbReference type="OrthoDB" id="49578at2759"/>
<evidence type="ECO:0000256" key="1">
    <source>
        <dbReference type="SAM" id="MobiDB-lite"/>
    </source>
</evidence>
<dbReference type="InParanoid" id="A0A1E7FDD7"/>
<dbReference type="KEGG" id="fcy:FRACYDRAFT_240519"/>
<dbReference type="AlphaFoldDB" id="A0A1E7FDD7"/>
<feature type="region of interest" description="Disordered" evidence="1">
    <location>
        <begin position="1"/>
        <end position="37"/>
    </location>
</feature>
<protein>
    <submittedName>
        <fullName evidence="2">Uncharacterized protein</fullName>
    </submittedName>
</protein>
<evidence type="ECO:0000313" key="3">
    <source>
        <dbReference type="Proteomes" id="UP000095751"/>
    </source>
</evidence>
<accession>A0A1E7FDD7</accession>